<dbReference type="InterPro" id="IPR029044">
    <property type="entry name" value="Nucleotide-diphossugar_trans"/>
</dbReference>
<reference evidence="5 6" key="1">
    <citation type="journal article" date="2016" name="Nat. Commun.">
        <title>Thousands of microbial genomes shed light on interconnected biogeochemical processes in an aquifer system.</title>
        <authorList>
            <person name="Anantharaman K."/>
            <person name="Brown C.T."/>
            <person name="Hug L.A."/>
            <person name="Sharon I."/>
            <person name="Castelle C.J."/>
            <person name="Probst A.J."/>
            <person name="Thomas B.C."/>
            <person name="Singh A."/>
            <person name="Wilkins M.J."/>
            <person name="Karaoz U."/>
            <person name="Brodie E.L."/>
            <person name="Williams K.H."/>
            <person name="Hubbard S.S."/>
            <person name="Banfield J.F."/>
        </authorList>
    </citation>
    <scope>NUCLEOTIDE SEQUENCE [LARGE SCALE GENOMIC DNA]</scope>
</reference>
<evidence type="ECO:0000313" key="6">
    <source>
        <dbReference type="Proteomes" id="UP000176877"/>
    </source>
</evidence>
<evidence type="ECO:0000259" key="4">
    <source>
        <dbReference type="Pfam" id="PF00535"/>
    </source>
</evidence>
<accession>A0A1F5S765</accession>
<evidence type="ECO:0000313" key="5">
    <source>
        <dbReference type="EMBL" id="OGF22121.1"/>
    </source>
</evidence>
<proteinExistence type="inferred from homology"/>
<gene>
    <name evidence="5" type="ORF">A3D45_00395</name>
</gene>
<dbReference type="Gene3D" id="3.90.550.10">
    <property type="entry name" value="Spore Coat Polysaccharide Biosynthesis Protein SpsA, Chain A"/>
    <property type="match status" value="1"/>
</dbReference>
<evidence type="ECO:0000256" key="3">
    <source>
        <dbReference type="ARBA" id="ARBA00022679"/>
    </source>
</evidence>
<dbReference type="AlphaFoldDB" id="A0A1F5S765"/>
<dbReference type="PANTHER" id="PTHR43179:SF12">
    <property type="entry name" value="GALACTOFURANOSYLTRANSFERASE GLFT2"/>
    <property type="match status" value="1"/>
</dbReference>
<dbReference type="SUPFAM" id="SSF53448">
    <property type="entry name" value="Nucleotide-diphospho-sugar transferases"/>
    <property type="match status" value="1"/>
</dbReference>
<name>A0A1F5S765_9BACT</name>
<comment type="caution">
    <text evidence="5">The sequence shown here is derived from an EMBL/GenBank/DDBJ whole genome shotgun (WGS) entry which is preliminary data.</text>
</comment>
<feature type="domain" description="Glycosyltransferase 2-like" evidence="4">
    <location>
        <begin position="13"/>
        <end position="132"/>
    </location>
</feature>
<comment type="similarity">
    <text evidence="1">Belongs to the glycosyltransferase 2 family.</text>
</comment>
<sequence length="343" mass="39226">MENNQRKIYIGFITYGEATAKYLPYFLPSLTNQTFKDFKIVAVDNSQTPDNENALYIKNNFSEIDLKWAGENLGFAKAFNLMIKRAIDGGAEYFLALNPDMIFEPDFIEEMVAAIKSDEKIGAVAPKIFKWDFTVKGKTNQIDSLGLALNKEQRFSDAHQGESDQPDLAGGKEVFGFTGAAALLNLKALADVAFDNGKFKEYFDELMFMYKEDCDLSYRLRLAGWKIVLAEKAVAYHNRAVAAIGATNLNIALNRRNKSRLVKQWSFLNQWILLLKIKDLPFSLNVKLATAWYQLKSLAFVLLFEPYLLKELVVLWKLLPAIKKRREQLEIKVDVKRVELFMK</sequence>
<evidence type="ECO:0000256" key="2">
    <source>
        <dbReference type="ARBA" id="ARBA00022676"/>
    </source>
</evidence>
<dbReference type="Proteomes" id="UP000176877">
    <property type="component" value="Unassembled WGS sequence"/>
</dbReference>
<dbReference type="InterPro" id="IPR001173">
    <property type="entry name" value="Glyco_trans_2-like"/>
</dbReference>
<dbReference type="EMBL" id="MFFT01000064">
    <property type="protein sequence ID" value="OGF22121.1"/>
    <property type="molecule type" value="Genomic_DNA"/>
</dbReference>
<keyword evidence="3" id="KW-0808">Transferase</keyword>
<dbReference type="GO" id="GO:0016757">
    <property type="term" value="F:glycosyltransferase activity"/>
    <property type="evidence" value="ECO:0007669"/>
    <property type="project" value="UniProtKB-KW"/>
</dbReference>
<protein>
    <recommendedName>
        <fullName evidence="4">Glycosyltransferase 2-like domain-containing protein</fullName>
    </recommendedName>
</protein>
<dbReference type="PANTHER" id="PTHR43179">
    <property type="entry name" value="RHAMNOSYLTRANSFERASE WBBL"/>
    <property type="match status" value="1"/>
</dbReference>
<evidence type="ECO:0000256" key="1">
    <source>
        <dbReference type="ARBA" id="ARBA00006739"/>
    </source>
</evidence>
<organism evidence="5 6">
    <name type="scientific">Candidatus Falkowbacteria bacterium RIFCSPHIGHO2_02_FULL_42_9</name>
    <dbReference type="NCBI Taxonomy" id="1797986"/>
    <lineage>
        <taxon>Bacteria</taxon>
        <taxon>Candidatus Falkowiibacteriota</taxon>
    </lineage>
</organism>
<keyword evidence="2" id="KW-0328">Glycosyltransferase</keyword>
<dbReference type="Pfam" id="PF00535">
    <property type="entry name" value="Glycos_transf_2"/>
    <property type="match status" value="1"/>
</dbReference>